<dbReference type="PANTHER" id="PTHR11527">
    <property type="entry name" value="HEAT-SHOCK PROTEIN 20 FAMILY MEMBER"/>
    <property type="match status" value="1"/>
</dbReference>
<dbReference type="InterPro" id="IPR008978">
    <property type="entry name" value="HSP20-like_chaperone"/>
</dbReference>
<feature type="domain" description="SHSP" evidence="3">
    <location>
        <begin position="52"/>
        <end position="164"/>
    </location>
</feature>
<dbReference type="EMBL" id="VTTN01000027">
    <property type="protein sequence ID" value="KAA0588406.1"/>
    <property type="molecule type" value="Genomic_DNA"/>
</dbReference>
<dbReference type="Pfam" id="PF00011">
    <property type="entry name" value="HSP20"/>
    <property type="match status" value="1"/>
</dbReference>
<dbReference type="InterPro" id="IPR002068">
    <property type="entry name" value="A-crystallin/Hsp20_dom"/>
</dbReference>
<protein>
    <submittedName>
        <fullName evidence="4">Hsp20/alpha crystallin family protein</fullName>
    </submittedName>
</protein>
<evidence type="ECO:0000313" key="5">
    <source>
        <dbReference type="Proteomes" id="UP000324927"/>
    </source>
</evidence>
<evidence type="ECO:0000313" key="4">
    <source>
        <dbReference type="EMBL" id="KAA0588406.1"/>
    </source>
</evidence>
<reference evidence="4 5" key="1">
    <citation type="submission" date="2019-08" db="EMBL/GenBank/DDBJ databases">
        <authorList>
            <person name="Grouzdev D."/>
            <person name="Tikhonova E."/>
            <person name="Kravchenko I."/>
        </authorList>
    </citation>
    <scope>NUCLEOTIDE SEQUENCE [LARGE SCALE GENOMIC DNA]</scope>
    <source>
        <strain evidence="4 5">59b</strain>
    </source>
</reference>
<organism evidence="4 5">
    <name type="scientific">Azospirillum lipoferum</name>
    <dbReference type="NCBI Taxonomy" id="193"/>
    <lineage>
        <taxon>Bacteria</taxon>
        <taxon>Pseudomonadati</taxon>
        <taxon>Pseudomonadota</taxon>
        <taxon>Alphaproteobacteria</taxon>
        <taxon>Rhodospirillales</taxon>
        <taxon>Azospirillaceae</taxon>
        <taxon>Azospirillum</taxon>
    </lineage>
</organism>
<dbReference type="CDD" id="cd06464">
    <property type="entry name" value="ACD_sHsps-like"/>
    <property type="match status" value="1"/>
</dbReference>
<gene>
    <name evidence="4" type="ORF">FZ942_33200</name>
</gene>
<dbReference type="AlphaFoldDB" id="A0A5A9G245"/>
<dbReference type="OrthoDB" id="9808910at2"/>
<comment type="caution">
    <text evidence="4">The sequence shown here is derived from an EMBL/GenBank/DDBJ whole genome shotgun (WGS) entry which is preliminary data.</text>
</comment>
<dbReference type="PROSITE" id="PS01031">
    <property type="entry name" value="SHSP"/>
    <property type="match status" value="1"/>
</dbReference>
<keyword evidence="5" id="KW-1185">Reference proteome</keyword>
<dbReference type="SUPFAM" id="SSF49764">
    <property type="entry name" value="HSP20-like chaperones"/>
    <property type="match status" value="1"/>
</dbReference>
<name>A0A5A9G245_AZOLI</name>
<comment type="similarity">
    <text evidence="1 2">Belongs to the small heat shock protein (HSP20) family.</text>
</comment>
<evidence type="ECO:0000256" key="1">
    <source>
        <dbReference type="PROSITE-ProRule" id="PRU00285"/>
    </source>
</evidence>
<dbReference type="Proteomes" id="UP000324927">
    <property type="component" value="Unassembled WGS sequence"/>
</dbReference>
<accession>A0A5A9G245</accession>
<dbReference type="InterPro" id="IPR031107">
    <property type="entry name" value="Small_HSP"/>
</dbReference>
<evidence type="ECO:0000256" key="2">
    <source>
        <dbReference type="RuleBase" id="RU003616"/>
    </source>
</evidence>
<proteinExistence type="inferred from homology"/>
<sequence>MSVRDLIPWGRERSPGVRSSEVMDPFLSLHREMNRLFDDMFRSFDGRLPFAGFGGMVWPRMDVVETDKEYRVTAELPGLEEKDVELTVQDGVLTLKGEKKAEYDDQGHLHGERFYGRFQRSFSVGPDVDEERIGASFKNGVLTVVLPKSPETASKAKRIPINAH</sequence>
<dbReference type="RefSeq" id="WP_149235318.1">
    <property type="nucleotide sequence ID" value="NZ_JALJXJ010000027.1"/>
</dbReference>
<dbReference type="Gene3D" id="2.60.40.790">
    <property type="match status" value="1"/>
</dbReference>
<evidence type="ECO:0000259" key="3">
    <source>
        <dbReference type="PROSITE" id="PS01031"/>
    </source>
</evidence>